<keyword evidence="4 9" id="KW-0547">Nucleotide-binding</keyword>
<evidence type="ECO:0000256" key="7">
    <source>
        <dbReference type="ARBA" id="ARBA00047559"/>
    </source>
</evidence>
<dbReference type="InterPro" id="IPR000719">
    <property type="entry name" value="Prot_kinase_dom"/>
</dbReference>
<dbReference type="eggNOG" id="KOG0198">
    <property type="taxonomic scope" value="Eukaryota"/>
</dbReference>
<dbReference type="PANTHER" id="PTHR48016">
    <property type="entry name" value="MAP KINASE KINASE KINASE SSK2-RELATED-RELATED"/>
    <property type="match status" value="1"/>
</dbReference>
<keyword evidence="10" id="KW-0723">Serine/threonine-protein kinase</keyword>
<dbReference type="EC" id="2.7.11.25" evidence="2"/>
<sequence>MCGIIKGSEWMKGKMVGCGSFGSVHLAMNKSTGGLFVVKKAHSEAGRDALENEVNILNTLNSSPSPYIVQCLGTDYDHQDNQLHVFMEYMSGGSLADVSHKFGGSLNEDVVRVYTRQIVHGLYHLHQHGIVHCDLKCKNVLLASSGNVKLADFGCAKRVKKNMNMNKSSSCIIANGGTPLWMAPEVLLMKNNSSINDESRVVDFAAADIWSLGCTVIEMATGRPPWVDDDLISISNPMAAMFKIACGDGIPQFPIHFSQEGFDFLRRCLVRDPKKRSTALELLNHPFLVSTTLTHHKHYSASSPASVLEVHQFEDTYDDDDDDDDSDDNDELISPAGGNHFFITKELLCPQGTTMWQLEDSASGNHWITIRSR</sequence>
<dbReference type="PROSITE" id="PS50011">
    <property type="entry name" value="PROTEIN_KINASE_DOM"/>
    <property type="match status" value="1"/>
</dbReference>
<evidence type="ECO:0000256" key="10">
    <source>
        <dbReference type="RuleBase" id="RU000304"/>
    </source>
</evidence>
<reference evidence="19" key="6">
    <citation type="journal article" date="2018" name="Nat. Plants">
        <title>Whole-genome landscape of Medicago truncatula symbiotic genes.</title>
        <authorList>
            <person name="Pecrix Y."/>
            <person name="Staton S.E."/>
            <person name="Sallet E."/>
            <person name="Lelandais-Briere C."/>
            <person name="Moreau S."/>
            <person name="Carrere S."/>
            <person name="Blein T."/>
            <person name="Jardinaud M.F."/>
            <person name="Latrasse D."/>
            <person name="Zouine M."/>
            <person name="Zahm M."/>
            <person name="Kreplak J."/>
            <person name="Mayjonade B."/>
            <person name="Satge C."/>
            <person name="Perez M."/>
            <person name="Cauet S."/>
            <person name="Marande W."/>
            <person name="Chantry-Darmon C."/>
            <person name="Lopez-Roques C."/>
            <person name="Bouchez O."/>
            <person name="Berard A."/>
            <person name="Debelle F."/>
            <person name="Munos S."/>
            <person name="Bendahmane A."/>
            <person name="Berges H."/>
            <person name="Niebel A."/>
            <person name="Buitink J."/>
            <person name="Frugier F."/>
            <person name="Benhamed M."/>
            <person name="Crespi M."/>
            <person name="Gouzy J."/>
            <person name="Gamas P."/>
        </authorList>
    </citation>
    <scope>NUCLEOTIDE SEQUENCE [LARGE SCALE GENOMIC DNA]</scope>
    <source>
        <strain evidence="19">cv. Jemalong A17</strain>
    </source>
</reference>
<reference evidence="15 18" key="3">
    <citation type="journal article" date="2011" name="Nature">
        <title>The Medicago genome provides insight into the evolution of rhizobial symbioses.</title>
        <authorList>
            <person name="Young N.D."/>
            <person name="Debelle F."/>
            <person name="Oldroyd G.E."/>
            <person name="Geurts R."/>
            <person name="Cannon S.B."/>
            <person name="Udvardi M.K."/>
            <person name="Benedito V.A."/>
            <person name="Mayer K.F."/>
            <person name="Gouzy J."/>
            <person name="Schoof H."/>
            <person name="Van de Peer Y."/>
            <person name="Proost S."/>
            <person name="Cook D.R."/>
            <person name="Meyers B.C."/>
            <person name="Spannagl M."/>
            <person name="Cheung F."/>
            <person name="De Mita S."/>
            <person name="Krishnakumar V."/>
            <person name="Gundlach H."/>
            <person name="Zhou S."/>
            <person name="Mudge J."/>
            <person name="Bharti A.K."/>
            <person name="Murray J.D."/>
            <person name="Naoumkina M.A."/>
            <person name="Rosen B."/>
            <person name="Silverstein K.A."/>
            <person name="Tang H."/>
            <person name="Rombauts S."/>
            <person name="Zhao P.X."/>
            <person name="Zhou P."/>
            <person name="Barbe V."/>
            <person name="Bardou P."/>
            <person name="Bechner M."/>
            <person name="Bellec A."/>
            <person name="Berger A."/>
            <person name="Berges H."/>
            <person name="Bidwell S."/>
            <person name="Bisseling T."/>
            <person name="Choisne N."/>
            <person name="Couloux A."/>
            <person name="Denny R."/>
            <person name="Deshpande S."/>
            <person name="Dai X."/>
            <person name="Doyle J.J."/>
            <person name="Dudez A.M."/>
            <person name="Farmer A.D."/>
            <person name="Fouteau S."/>
            <person name="Franken C."/>
            <person name="Gibelin C."/>
            <person name="Gish J."/>
            <person name="Goldstein S."/>
            <person name="Gonzalez A.J."/>
            <person name="Green P.J."/>
            <person name="Hallab A."/>
            <person name="Hartog M."/>
            <person name="Hua A."/>
            <person name="Humphray S.J."/>
            <person name="Jeong D.H."/>
            <person name="Jing Y."/>
            <person name="Jocker A."/>
            <person name="Kenton S.M."/>
            <person name="Kim D.J."/>
            <person name="Klee K."/>
            <person name="Lai H."/>
            <person name="Lang C."/>
            <person name="Lin S."/>
            <person name="Macmil S.L."/>
            <person name="Magdelenat G."/>
            <person name="Matthews L."/>
            <person name="McCorrison J."/>
            <person name="Monaghan E.L."/>
            <person name="Mun J.H."/>
            <person name="Najar F.Z."/>
            <person name="Nicholson C."/>
            <person name="Noirot C."/>
            <person name="O'Bleness M."/>
            <person name="Paule C.R."/>
            <person name="Poulain J."/>
            <person name="Prion F."/>
            <person name="Qin B."/>
            <person name="Qu C."/>
            <person name="Retzel E.F."/>
            <person name="Riddle C."/>
            <person name="Sallet E."/>
            <person name="Samain S."/>
            <person name="Samson N."/>
            <person name="Sanders I."/>
            <person name="Saurat O."/>
            <person name="Scarpelli C."/>
            <person name="Schiex T."/>
            <person name="Segurens B."/>
            <person name="Severin A.J."/>
            <person name="Sherrier D.J."/>
            <person name="Shi R."/>
            <person name="Sims S."/>
            <person name="Singer S.R."/>
            <person name="Sinharoy S."/>
            <person name="Sterck L."/>
            <person name="Viollet A."/>
            <person name="Wang B.B."/>
            <person name="Wang K."/>
            <person name="Wang M."/>
            <person name="Wang X."/>
            <person name="Warfsmann J."/>
            <person name="Weissenbach J."/>
            <person name="White D.D."/>
            <person name="White J.D."/>
            <person name="Wiley G.B."/>
            <person name="Wincker P."/>
            <person name="Xing Y."/>
            <person name="Yang L."/>
            <person name="Yao Z."/>
            <person name="Ying F."/>
            <person name="Zhai J."/>
            <person name="Zhou L."/>
            <person name="Zuber A."/>
            <person name="Denarie J."/>
            <person name="Dixon R.A."/>
            <person name="May G.D."/>
            <person name="Schwartz D.C."/>
            <person name="Rogers J."/>
            <person name="Quetier F."/>
            <person name="Town C.D."/>
            <person name="Roe B.A."/>
        </authorList>
    </citation>
    <scope>NUCLEOTIDE SEQUENCE [LARGE SCALE GENOMIC DNA]</scope>
    <source>
        <strain evidence="15">A17</strain>
        <strain evidence="17 18">cv. Jemalong A17</strain>
    </source>
</reference>
<reference evidence="17" key="5">
    <citation type="submission" date="2015-04" db="UniProtKB">
        <authorList>
            <consortium name="EnsemblPlants"/>
        </authorList>
    </citation>
    <scope>IDENTIFICATION</scope>
    <source>
        <strain evidence="17">cv. Jemalong A17</strain>
    </source>
</reference>
<organism evidence="13">
    <name type="scientific">Medicago truncatula</name>
    <name type="common">Barrel medic</name>
    <name type="synonym">Medicago tribuloides</name>
    <dbReference type="NCBI Taxonomy" id="3880"/>
    <lineage>
        <taxon>Eukaryota</taxon>
        <taxon>Viridiplantae</taxon>
        <taxon>Streptophyta</taxon>
        <taxon>Embryophyta</taxon>
        <taxon>Tracheophyta</taxon>
        <taxon>Spermatophyta</taxon>
        <taxon>Magnoliopsida</taxon>
        <taxon>eudicotyledons</taxon>
        <taxon>Gunneridae</taxon>
        <taxon>Pentapetalae</taxon>
        <taxon>rosids</taxon>
        <taxon>fabids</taxon>
        <taxon>Fabales</taxon>
        <taxon>Fabaceae</taxon>
        <taxon>Papilionoideae</taxon>
        <taxon>50 kb inversion clade</taxon>
        <taxon>NPAAA clade</taxon>
        <taxon>Hologalegina</taxon>
        <taxon>IRL clade</taxon>
        <taxon>Trifolieae</taxon>
        <taxon>Medicago</taxon>
    </lineage>
</organism>
<feature type="compositionally biased region" description="Acidic residues" evidence="11">
    <location>
        <begin position="316"/>
        <end position="331"/>
    </location>
</feature>
<accession>Q1SKU7</accession>
<evidence type="ECO:0000313" key="17">
    <source>
        <dbReference type="EnsemblPlants" id="AES63130"/>
    </source>
</evidence>
<keyword evidence="5 13" id="KW-0418">Kinase</keyword>
<dbReference type="InterPro" id="IPR011009">
    <property type="entry name" value="Kinase-like_dom_sf"/>
</dbReference>
<evidence type="ECO:0000256" key="8">
    <source>
        <dbReference type="ARBA" id="ARBA00048329"/>
    </source>
</evidence>
<dbReference type="EMBL" id="CM001218">
    <property type="protein sequence ID" value="AES63130.2"/>
    <property type="molecule type" value="Genomic_DNA"/>
</dbReference>
<evidence type="ECO:0000256" key="5">
    <source>
        <dbReference type="ARBA" id="ARBA00022777"/>
    </source>
</evidence>
<dbReference type="PROSITE" id="PS00108">
    <property type="entry name" value="PROTEIN_KINASE_ST"/>
    <property type="match status" value="1"/>
</dbReference>
<dbReference type="Gene3D" id="1.10.510.10">
    <property type="entry name" value="Transferase(Phosphotransferase) domain 1"/>
    <property type="match status" value="1"/>
</dbReference>
<evidence type="ECO:0000256" key="11">
    <source>
        <dbReference type="SAM" id="MobiDB-lite"/>
    </source>
</evidence>
<accession>A0A0C3UVJ2</accession>
<reference evidence="13" key="2">
    <citation type="submission" date="2007-04" db="EMBL/GenBank/DDBJ databases">
        <authorList>
            <consortium name="The International Medicago Genome Annotation Group"/>
        </authorList>
    </citation>
    <scope>NUCLEOTIDE SEQUENCE</scope>
</reference>
<keyword evidence="18" id="KW-1185">Reference proteome</keyword>
<evidence type="ECO:0000256" key="1">
    <source>
        <dbReference type="ARBA" id="ARBA00006529"/>
    </source>
</evidence>
<dbReference type="HOGENOM" id="CLU_000288_63_23_1"/>
<dbReference type="STRING" id="3880.Q1SKU7"/>
<evidence type="ECO:0000259" key="12">
    <source>
        <dbReference type="PROSITE" id="PS50011"/>
    </source>
</evidence>
<dbReference type="OrthoDB" id="275301at2759"/>
<dbReference type="Proteomes" id="UP000002051">
    <property type="component" value="Chromosome 2"/>
</dbReference>
<dbReference type="GO" id="GO:0004672">
    <property type="term" value="F:protein kinase activity"/>
    <property type="evidence" value="ECO:0000318"/>
    <property type="project" value="GO_Central"/>
</dbReference>
<reference evidence="13" key="1">
    <citation type="submission" date="2006-03" db="EMBL/GenBank/DDBJ databases">
        <authorList>
            <person name="Shaull S."/>
            <person name="Lin S."/>
            <person name="Dixon R."/>
            <person name="May G."/>
            <person name="Sumner L."/>
            <person name="Gonzales B."/>
            <person name="Cook D."/>
            <person name="Kim D."/>
            <person name="Roe B.A."/>
        </authorList>
    </citation>
    <scope>NUCLEOTIDE SEQUENCE</scope>
</reference>
<evidence type="ECO:0000256" key="3">
    <source>
        <dbReference type="ARBA" id="ARBA00022679"/>
    </source>
</evidence>
<dbReference type="Proteomes" id="UP000265566">
    <property type="component" value="Chromosome 2"/>
</dbReference>
<reference evidence="16" key="7">
    <citation type="journal article" date="2018" name="Nat. Plants">
        <title>Whole-genome landscape of Medicago truncatula symbiotic genes.</title>
        <authorList>
            <person name="Pecrix Y."/>
            <person name="Gamas P."/>
            <person name="Carrere S."/>
        </authorList>
    </citation>
    <scope>NUCLEOTIDE SEQUENCE</scope>
    <source>
        <tissue evidence="16">Leaves</tissue>
    </source>
</reference>
<dbReference type="GO" id="GO:0005524">
    <property type="term" value="F:ATP binding"/>
    <property type="evidence" value="ECO:0007669"/>
    <property type="project" value="UniProtKB-UniRule"/>
</dbReference>
<evidence type="ECO:0000313" key="18">
    <source>
        <dbReference type="Proteomes" id="UP000002051"/>
    </source>
</evidence>
<dbReference type="KEGG" id="mtr:11421586"/>
<evidence type="ECO:0000256" key="2">
    <source>
        <dbReference type="ARBA" id="ARBA00012406"/>
    </source>
</evidence>
<comment type="catalytic activity">
    <reaction evidence="7">
        <text>L-threonyl-[protein] + ATP = O-phospho-L-threonyl-[protein] + ADP + H(+)</text>
        <dbReference type="Rhea" id="RHEA:46608"/>
        <dbReference type="Rhea" id="RHEA-COMP:11060"/>
        <dbReference type="Rhea" id="RHEA-COMP:11605"/>
        <dbReference type="ChEBI" id="CHEBI:15378"/>
        <dbReference type="ChEBI" id="CHEBI:30013"/>
        <dbReference type="ChEBI" id="CHEBI:30616"/>
        <dbReference type="ChEBI" id="CHEBI:61977"/>
        <dbReference type="ChEBI" id="CHEBI:456216"/>
        <dbReference type="EC" id="2.7.11.25"/>
    </reaction>
</comment>
<protein>
    <recommendedName>
        <fullName evidence="2">mitogen-activated protein kinase kinase kinase</fullName>
        <ecNumber evidence="2">2.7.11.25</ecNumber>
    </recommendedName>
</protein>
<dbReference type="SMART" id="SM00220">
    <property type="entry name" value="S_TKc"/>
    <property type="match status" value="1"/>
</dbReference>
<dbReference type="EMBL" id="AC140551">
    <property type="protein sequence ID" value="ABE91852.1"/>
    <property type="molecule type" value="Genomic_DNA"/>
</dbReference>
<name>Q1SKU7_MEDTR</name>
<evidence type="ECO:0000313" key="14">
    <source>
        <dbReference type="EMBL" id="ABE91968.1"/>
    </source>
</evidence>
<dbReference type="Gramene" id="rna7037">
    <property type="protein sequence ID" value="RHN71433.1"/>
    <property type="gene ID" value="gene7037"/>
</dbReference>
<comment type="catalytic activity">
    <reaction evidence="8">
        <text>L-seryl-[protein] + ATP = O-phospho-L-seryl-[protein] + ADP + H(+)</text>
        <dbReference type="Rhea" id="RHEA:17989"/>
        <dbReference type="Rhea" id="RHEA-COMP:9863"/>
        <dbReference type="Rhea" id="RHEA-COMP:11604"/>
        <dbReference type="ChEBI" id="CHEBI:15378"/>
        <dbReference type="ChEBI" id="CHEBI:29999"/>
        <dbReference type="ChEBI" id="CHEBI:30616"/>
        <dbReference type="ChEBI" id="CHEBI:83421"/>
        <dbReference type="ChEBI" id="CHEBI:456216"/>
        <dbReference type="EC" id="2.7.11.25"/>
    </reaction>
</comment>
<evidence type="ECO:0000313" key="13">
    <source>
        <dbReference type="EMBL" id="ABE91852.1"/>
    </source>
</evidence>
<gene>
    <name evidence="17" type="primary">11421586</name>
    <name evidence="15" type="ordered locus">MTR_2g005290</name>
    <name evidence="14" type="ORF">MtrDRAFT_AC140549g36v2</name>
    <name evidence="13" type="ORF">MtrDRAFT_AC140551g6v2</name>
    <name evidence="16" type="ORF">MtrunA17_Chr2g0276831</name>
</gene>
<evidence type="ECO:0000256" key="9">
    <source>
        <dbReference type="PROSITE-ProRule" id="PRU10141"/>
    </source>
</evidence>
<dbReference type="GO" id="GO:0007165">
    <property type="term" value="P:signal transduction"/>
    <property type="evidence" value="ECO:0000318"/>
    <property type="project" value="GO_Central"/>
</dbReference>
<dbReference type="InterPro" id="IPR017441">
    <property type="entry name" value="Protein_kinase_ATP_BS"/>
</dbReference>
<keyword evidence="6 9" id="KW-0067">ATP-binding</keyword>
<dbReference type="Pfam" id="PF00069">
    <property type="entry name" value="Pkinase"/>
    <property type="match status" value="1"/>
</dbReference>
<evidence type="ECO:0000313" key="15">
    <source>
        <dbReference type="EMBL" id="AES63130.2"/>
    </source>
</evidence>
<reference evidence="15 18" key="4">
    <citation type="journal article" date="2014" name="BMC Genomics">
        <title>An improved genome release (version Mt4.0) for the model legume Medicago truncatula.</title>
        <authorList>
            <person name="Tang H."/>
            <person name="Krishnakumar V."/>
            <person name="Bidwell S."/>
            <person name="Rosen B."/>
            <person name="Chan A."/>
            <person name="Zhou S."/>
            <person name="Gentzbittel L."/>
            <person name="Childs K.L."/>
            <person name="Yandell M."/>
            <person name="Gundlach H."/>
            <person name="Mayer K.F."/>
            <person name="Schwartz D.C."/>
            <person name="Town C.D."/>
        </authorList>
    </citation>
    <scope>GENOME REANNOTATION</scope>
    <source>
        <strain evidence="17 18">cv. Jemalong A17</strain>
    </source>
</reference>
<evidence type="ECO:0000256" key="6">
    <source>
        <dbReference type="ARBA" id="ARBA00022840"/>
    </source>
</evidence>
<evidence type="ECO:0000256" key="4">
    <source>
        <dbReference type="ARBA" id="ARBA00022741"/>
    </source>
</evidence>
<comment type="similarity">
    <text evidence="1">Belongs to the protein kinase superfamily. STE Ser/Thr protein kinase family. MAP kinase kinase kinase subfamily.</text>
</comment>
<dbReference type="EnsemblPlants" id="AES63130">
    <property type="protein sequence ID" value="AES63130"/>
    <property type="gene ID" value="MTR_2g005290"/>
</dbReference>
<dbReference type="InterPro" id="IPR008271">
    <property type="entry name" value="Ser/Thr_kinase_AS"/>
</dbReference>
<keyword evidence="3 16" id="KW-0808">Transferase</keyword>
<dbReference type="GO" id="GO:0004709">
    <property type="term" value="F:MAP kinase kinase kinase activity"/>
    <property type="evidence" value="ECO:0007669"/>
    <property type="project" value="UniProtKB-EC"/>
</dbReference>
<dbReference type="EMBL" id="PSQE01000002">
    <property type="protein sequence ID" value="RHN71433.1"/>
    <property type="molecule type" value="Genomic_DNA"/>
</dbReference>
<evidence type="ECO:0000313" key="16">
    <source>
        <dbReference type="EMBL" id="RHN71433.1"/>
    </source>
</evidence>
<evidence type="ECO:0000313" key="19">
    <source>
        <dbReference type="Proteomes" id="UP000265566"/>
    </source>
</evidence>
<feature type="binding site" evidence="9">
    <location>
        <position position="40"/>
    </location>
    <ligand>
        <name>ATP</name>
        <dbReference type="ChEBI" id="CHEBI:30616"/>
    </ligand>
</feature>
<feature type="region of interest" description="Disordered" evidence="11">
    <location>
        <begin position="316"/>
        <end position="337"/>
    </location>
</feature>
<dbReference type="PaxDb" id="3880-AES63130"/>
<dbReference type="InterPro" id="IPR050538">
    <property type="entry name" value="MAP_kinase_kinase_kinase"/>
</dbReference>
<dbReference type="CDD" id="cd06606">
    <property type="entry name" value="STKc_MAPKKK"/>
    <property type="match status" value="1"/>
</dbReference>
<accession>G7IL61</accession>
<dbReference type="EMBL" id="AC140549">
    <property type="protein sequence ID" value="ABE91968.1"/>
    <property type="molecule type" value="Genomic_DNA"/>
</dbReference>
<dbReference type="PROSITE" id="PS00107">
    <property type="entry name" value="PROTEIN_KINASE_ATP"/>
    <property type="match status" value="1"/>
</dbReference>
<dbReference type="SUPFAM" id="SSF56112">
    <property type="entry name" value="Protein kinase-like (PK-like)"/>
    <property type="match status" value="1"/>
</dbReference>
<feature type="domain" description="Protein kinase" evidence="12">
    <location>
        <begin position="10"/>
        <end position="288"/>
    </location>
</feature>
<proteinExistence type="inferred from homology"/>
<dbReference type="PANTHER" id="PTHR48016:SF51">
    <property type="entry name" value="PROTEIN KINASE DOMAIN-CONTAINING PROTEIN"/>
    <property type="match status" value="1"/>
</dbReference>
<dbReference type="AlphaFoldDB" id="Q1SKU7"/>